<protein>
    <submittedName>
        <fullName evidence="1">Normocyte-binding protein</fullName>
    </submittedName>
</protein>
<reference evidence="1 2" key="1">
    <citation type="submission" date="2023-03" db="EMBL/GenBank/DDBJ databases">
        <title>Bacillus Genome Sequencing.</title>
        <authorList>
            <person name="Dunlap C."/>
        </authorList>
    </citation>
    <scope>NUCLEOTIDE SEQUENCE [LARGE SCALE GENOMIC DNA]</scope>
    <source>
        <strain evidence="1 2">B-59205</strain>
    </source>
</reference>
<dbReference type="EMBL" id="JARSFG010000020">
    <property type="protein sequence ID" value="MEC1180047.1"/>
    <property type="molecule type" value="Genomic_DNA"/>
</dbReference>
<evidence type="ECO:0000313" key="2">
    <source>
        <dbReference type="Proteomes" id="UP001344888"/>
    </source>
</evidence>
<dbReference type="RefSeq" id="WP_326124549.1">
    <property type="nucleotide sequence ID" value="NZ_JARSFG010000020.1"/>
</dbReference>
<dbReference type="Proteomes" id="UP001344888">
    <property type="component" value="Unassembled WGS sequence"/>
</dbReference>
<gene>
    <name evidence="1" type="ORF">P9B03_16215</name>
</gene>
<evidence type="ECO:0000313" key="1">
    <source>
        <dbReference type="EMBL" id="MEC1180047.1"/>
    </source>
</evidence>
<accession>A0AAW9NR67</accession>
<proteinExistence type="predicted"/>
<keyword evidence="2" id="KW-1185">Reference proteome</keyword>
<organism evidence="1 2">
    <name type="scientific">Metasolibacillus meyeri</name>
    <dbReference type="NCBI Taxonomy" id="1071052"/>
    <lineage>
        <taxon>Bacteria</taxon>
        <taxon>Bacillati</taxon>
        <taxon>Bacillota</taxon>
        <taxon>Bacilli</taxon>
        <taxon>Bacillales</taxon>
        <taxon>Caryophanaceae</taxon>
        <taxon>Metasolibacillus</taxon>
    </lineage>
</organism>
<sequence length="422" mass="49359">MLMKELMLERLKKIENLEQRQLLKDVMSSVFANLIDYQQQMNSQLEQRLLDELNPSEQQLDIYGTITSKEQFDPIHEYLFPMIATDLEQKPLSMGELKHEQSPVLCTLFLQCDTWQIQKLLAEKRQFHGKLHTVAGDISVQLYLTKHQAYIKAIEELYKTFQINGIPWRTINHPYIHKFVDVRIIPSPLLQDEEEILDVTIDLEEYEPYKRLNMLPIWNVAKHEVKNAGFPVPAIDKINFEHTLSVRKLGAAHGYLVVGDETTIRYVKRSESTITVVSPHDISDSWQLIKIANVQQDKMSTPPYELFSNRPIDHFMHRLTTRYPIAIHTAGELTRFIHSFDLANRLAFIDFEMVETEIAGSYSYVVNPFLSEIINNPRHKKTLVLRFKALKQQDFIANDLLSFVVAEVQRHFYEYNCIGVWQ</sequence>
<comment type="caution">
    <text evidence="1">The sequence shown here is derived from an EMBL/GenBank/DDBJ whole genome shotgun (WGS) entry which is preliminary data.</text>
</comment>
<dbReference type="AlphaFoldDB" id="A0AAW9NR67"/>
<name>A0AAW9NR67_9BACL</name>